<keyword evidence="1" id="KW-0378">Hydrolase</keyword>
<dbReference type="EMBL" id="KV427625">
    <property type="protein sequence ID" value="KZT06269.1"/>
    <property type="molecule type" value="Genomic_DNA"/>
</dbReference>
<keyword evidence="1" id="KW-0234">DNA repair</keyword>
<gene>
    <name evidence="3" type="ORF">LAESUDRAFT_726095</name>
</gene>
<organism evidence="3 4">
    <name type="scientific">Laetiporus sulphureus 93-53</name>
    <dbReference type="NCBI Taxonomy" id="1314785"/>
    <lineage>
        <taxon>Eukaryota</taxon>
        <taxon>Fungi</taxon>
        <taxon>Dikarya</taxon>
        <taxon>Basidiomycota</taxon>
        <taxon>Agaricomycotina</taxon>
        <taxon>Agaricomycetes</taxon>
        <taxon>Polyporales</taxon>
        <taxon>Laetiporus</taxon>
    </lineage>
</organism>
<evidence type="ECO:0000259" key="2">
    <source>
        <dbReference type="Pfam" id="PF05970"/>
    </source>
</evidence>
<dbReference type="RefSeq" id="XP_040764009.1">
    <property type="nucleotide sequence ID" value="XM_040908957.1"/>
</dbReference>
<dbReference type="GO" id="GO:0000723">
    <property type="term" value="P:telomere maintenance"/>
    <property type="evidence" value="ECO:0007669"/>
    <property type="project" value="InterPro"/>
</dbReference>
<protein>
    <recommendedName>
        <fullName evidence="1">ATP-dependent DNA helicase</fullName>
        <ecNumber evidence="1">5.6.2.3</ecNumber>
    </recommendedName>
</protein>
<dbReference type="SUPFAM" id="SSF52540">
    <property type="entry name" value="P-loop containing nucleoside triphosphate hydrolases"/>
    <property type="match status" value="1"/>
</dbReference>
<dbReference type="EC" id="5.6.2.3" evidence="1"/>
<keyword evidence="1" id="KW-0067">ATP-binding</keyword>
<dbReference type="InterPro" id="IPR027417">
    <property type="entry name" value="P-loop_NTPase"/>
</dbReference>
<sequence>MAIFLSNIAASPRFKRSPLETCLNSTRRSVRDPSLAITLSQRQEDVLKIIKDGTSIFLTGSAGTGKSLLLRKIIKYLHSVYDPGQLAVTASTGLASTKIKGTTLHSWAGIGLGKAGSRF</sequence>
<evidence type="ECO:0000256" key="1">
    <source>
        <dbReference type="RuleBase" id="RU363044"/>
    </source>
</evidence>
<dbReference type="Gene3D" id="3.40.50.300">
    <property type="entry name" value="P-loop containing nucleotide triphosphate hydrolases"/>
    <property type="match status" value="1"/>
</dbReference>
<keyword evidence="1" id="KW-0547">Nucleotide-binding</keyword>
<dbReference type="InterPro" id="IPR010285">
    <property type="entry name" value="DNA_helicase_pif1-like_DEAD"/>
</dbReference>
<accession>A0A165E5D1</accession>
<feature type="domain" description="DNA helicase Pif1-like DEAD-box helicase" evidence="2">
    <location>
        <begin position="39"/>
        <end position="115"/>
    </location>
</feature>
<comment type="cofactor">
    <cofactor evidence="1">
        <name>Mg(2+)</name>
        <dbReference type="ChEBI" id="CHEBI:18420"/>
    </cofactor>
</comment>
<dbReference type="GO" id="GO:0016887">
    <property type="term" value="F:ATP hydrolysis activity"/>
    <property type="evidence" value="ECO:0007669"/>
    <property type="project" value="RHEA"/>
</dbReference>
<keyword evidence="4" id="KW-1185">Reference proteome</keyword>
<keyword evidence="1" id="KW-0227">DNA damage</keyword>
<dbReference type="InterPro" id="IPR051055">
    <property type="entry name" value="PIF1_helicase"/>
</dbReference>
<dbReference type="GO" id="GO:0005524">
    <property type="term" value="F:ATP binding"/>
    <property type="evidence" value="ECO:0007669"/>
    <property type="project" value="UniProtKB-KW"/>
</dbReference>
<dbReference type="PANTHER" id="PTHR47642:SF5">
    <property type="entry name" value="ATP-DEPENDENT DNA HELICASE"/>
    <property type="match status" value="1"/>
</dbReference>
<dbReference type="OrthoDB" id="432234at2759"/>
<dbReference type="GO" id="GO:0006310">
    <property type="term" value="P:DNA recombination"/>
    <property type="evidence" value="ECO:0007669"/>
    <property type="project" value="UniProtKB-KW"/>
</dbReference>
<evidence type="ECO:0000313" key="4">
    <source>
        <dbReference type="Proteomes" id="UP000076871"/>
    </source>
</evidence>
<name>A0A165E5D1_9APHY</name>
<proteinExistence type="inferred from homology"/>
<dbReference type="GO" id="GO:0043139">
    <property type="term" value="F:5'-3' DNA helicase activity"/>
    <property type="evidence" value="ECO:0007669"/>
    <property type="project" value="UniProtKB-EC"/>
</dbReference>
<dbReference type="GeneID" id="63825986"/>
<dbReference type="PANTHER" id="PTHR47642">
    <property type="entry name" value="ATP-DEPENDENT DNA HELICASE"/>
    <property type="match status" value="1"/>
</dbReference>
<reference evidence="3 4" key="1">
    <citation type="journal article" date="2016" name="Mol. Biol. Evol.">
        <title>Comparative Genomics of Early-Diverging Mushroom-Forming Fungi Provides Insights into the Origins of Lignocellulose Decay Capabilities.</title>
        <authorList>
            <person name="Nagy L.G."/>
            <person name="Riley R."/>
            <person name="Tritt A."/>
            <person name="Adam C."/>
            <person name="Daum C."/>
            <person name="Floudas D."/>
            <person name="Sun H."/>
            <person name="Yadav J.S."/>
            <person name="Pangilinan J."/>
            <person name="Larsson K.H."/>
            <person name="Matsuura K."/>
            <person name="Barry K."/>
            <person name="Labutti K."/>
            <person name="Kuo R."/>
            <person name="Ohm R.A."/>
            <person name="Bhattacharya S.S."/>
            <person name="Shirouzu T."/>
            <person name="Yoshinaga Y."/>
            <person name="Martin F.M."/>
            <person name="Grigoriev I.V."/>
            <person name="Hibbett D.S."/>
        </authorList>
    </citation>
    <scope>NUCLEOTIDE SEQUENCE [LARGE SCALE GENOMIC DNA]</scope>
    <source>
        <strain evidence="3 4">93-53</strain>
    </source>
</reference>
<dbReference type="AlphaFoldDB" id="A0A165E5D1"/>
<comment type="similarity">
    <text evidence="1">Belongs to the helicase family.</text>
</comment>
<dbReference type="Proteomes" id="UP000076871">
    <property type="component" value="Unassembled WGS sequence"/>
</dbReference>
<comment type="catalytic activity">
    <reaction evidence="1">
        <text>ATP + H2O = ADP + phosphate + H(+)</text>
        <dbReference type="Rhea" id="RHEA:13065"/>
        <dbReference type="ChEBI" id="CHEBI:15377"/>
        <dbReference type="ChEBI" id="CHEBI:15378"/>
        <dbReference type="ChEBI" id="CHEBI:30616"/>
        <dbReference type="ChEBI" id="CHEBI:43474"/>
        <dbReference type="ChEBI" id="CHEBI:456216"/>
        <dbReference type="EC" id="5.6.2.3"/>
    </reaction>
</comment>
<dbReference type="GO" id="GO:0006281">
    <property type="term" value="P:DNA repair"/>
    <property type="evidence" value="ECO:0007669"/>
    <property type="project" value="UniProtKB-KW"/>
</dbReference>
<keyword evidence="1" id="KW-0233">DNA recombination</keyword>
<dbReference type="STRING" id="1314785.A0A165E5D1"/>
<keyword evidence="1" id="KW-0347">Helicase</keyword>
<dbReference type="Pfam" id="PF05970">
    <property type="entry name" value="PIF1"/>
    <property type="match status" value="1"/>
</dbReference>
<evidence type="ECO:0000313" key="3">
    <source>
        <dbReference type="EMBL" id="KZT06269.1"/>
    </source>
</evidence>
<dbReference type="InParanoid" id="A0A165E5D1"/>